<dbReference type="Proteomes" id="UP001497453">
    <property type="component" value="Chromosome 9"/>
</dbReference>
<evidence type="ECO:0000313" key="2">
    <source>
        <dbReference type="Proteomes" id="UP001497453"/>
    </source>
</evidence>
<name>A0ABP1EBA9_9APHY</name>
<reference evidence="2" key="1">
    <citation type="submission" date="2024-04" db="EMBL/GenBank/DDBJ databases">
        <authorList>
            <person name="Shaw F."/>
            <person name="Minotto A."/>
        </authorList>
    </citation>
    <scope>NUCLEOTIDE SEQUENCE [LARGE SCALE GENOMIC DNA]</scope>
</reference>
<sequence length="464" mass="53573">MLAVLKRLRFPIPIPTLFHTSVAVKLPPEVIIEILHAFEVAERFIYNRVKYTESGMKARANPELLWARSALYNASLVSRRWHRIVTPLLYMQITLANSREVTAFLRVVTERPELIRLVKELILVDWRYPLATGLARMFGAYRDLEPDALLRMREDIPSILKSCVDIEALTINISSSRHTVSDMARQRGLINSNLRHLTIYGFSQHFKGYNLSQLRHLESISFSSFRMSHPLRGFYDFPKMHTVQVAYIICDLYPSAWMQSLGQLPSLRTFAMYENSFPCSLWTNSHPFVQPTVPCPEGLQRLHLVGRDELRIMKLWLREDPFMNLKELTFGPLESEHDFFMSYDIPCPLENLNILIATAPVGHSKYAGMVEVVTNVARWFEWNCQSESIYRALKHVQIALVTRYPAKVDQTSAADRALHPSFQKIHSRCSCLGVSLHITPITTRINDWVFNALNQHNLKCCLTM</sequence>
<proteinExistence type="predicted"/>
<keyword evidence="2" id="KW-1185">Reference proteome</keyword>
<evidence type="ECO:0008006" key="3">
    <source>
        <dbReference type="Google" id="ProtNLM"/>
    </source>
</evidence>
<protein>
    <recommendedName>
        <fullName evidence="3">F-box domain-containing protein</fullName>
    </recommendedName>
</protein>
<evidence type="ECO:0000313" key="1">
    <source>
        <dbReference type="EMBL" id="CAL1717303.1"/>
    </source>
</evidence>
<accession>A0ABP1EBA9</accession>
<organism evidence="1 2">
    <name type="scientific">Somion occarium</name>
    <dbReference type="NCBI Taxonomy" id="3059160"/>
    <lineage>
        <taxon>Eukaryota</taxon>
        <taxon>Fungi</taxon>
        <taxon>Dikarya</taxon>
        <taxon>Basidiomycota</taxon>
        <taxon>Agaricomycotina</taxon>
        <taxon>Agaricomycetes</taxon>
        <taxon>Polyporales</taxon>
        <taxon>Cerrenaceae</taxon>
        <taxon>Somion</taxon>
    </lineage>
</organism>
<gene>
    <name evidence="1" type="ORF">GFSPODELE1_LOCUS11157</name>
</gene>
<dbReference type="EMBL" id="OZ037952">
    <property type="protein sequence ID" value="CAL1717303.1"/>
    <property type="molecule type" value="Genomic_DNA"/>
</dbReference>